<name>A0AA87ZEA5_FICCA</name>
<evidence type="ECO:0000313" key="3">
    <source>
        <dbReference type="Proteomes" id="UP001187192"/>
    </source>
</evidence>
<dbReference type="AlphaFoldDB" id="A0AA87ZEA5"/>
<gene>
    <name evidence="1" type="ORF">TIFTF001_048376</name>
    <name evidence="2" type="ORF">TIFTF001_048379</name>
</gene>
<evidence type="ECO:0000313" key="1">
    <source>
        <dbReference type="EMBL" id="GMN34683.1"/>
    </source>
</evidence>
<proteinExistence type="predicted"/>
<keyword evidence="3" id="KW-1185">Reference proteome</keyword>
<protein>
    <submittedName>
        <fullName evidence="1">Uncharacterized protein</fullName>
    </submittedName>
</protein>
<dbReference type="Proteomes" id="UP001187192">
    <property type="component" value="Unassembled WGS sequence"/>
</dbReference>
<evidence type="ECO:0000313" key="2">
    <source>
        <dbReference type="EMBL" id="GMN34700.1"/>
    </source>
</evidence>
<dbReference type="EMBL" id="BTGU01006121">
    <property type="protein sequence ID" value="GMN34683.1"/>
    <property type="molecule type" value="Genomic_DNA"/>
</dbReference>
<comment type="caution">
    <text evidence="1">The sequence shown here is derived from an EMBL/GenBank/DDBJ whole genome shotgun (WGS) entry which is preliminary data.</text>
</comment>
<dbReference type="EMBL" id="BTGU01006122">
    <property type="protein sequence ID" value="GMN34700.1"/>
    <property type="molecule type" value="Genomic_DNA"/>
</dbReference>
<reference evidence="1" key="1">
    <citation type="submission" date="2023-07" db="EMBL/GenBank/DDBJ databases">
        <title>draft genome sequence of fig (Ficus carica).</title>
        <authorList>
            <person name="Takahashi T."/>
            <person name="Nishimura K."/>
        </authorList>
    </citation>
    <scope>NUCLEOTIDE SEQUENCE</scope>
</reference>
<accession>A0AA87ZEA5</accession>
<sequence length="81" mass="9199">MAPFLELVPFLELIPQEFGLWPPSWNLSLSWNSSLKDSAYDPHLGTRFLKDSAIMAPILEPLLFMTAPILEFPHQGFGRLT</sequence>
<organism evidence="1 3">
    <name type="scientific">Ficus carica</name>
    <name type="common">Common fig</name>
    <dbReference type="NCBI Taxonomy" id="3494"/>
    <lineage>
        <taxon>Eukaryota</taxon>
        <taxon>Viridiplantae</taxon>
        <taxon>Streptophyta</taxon>
        <taxon>Embryophyta</taxon>
        <taxon>Tracheophyta</taxon>
        <taxon>Spermatophyta</taxon>
        <taxon>Magnoliopsida</taxon>
        <taxon>eudicotyledons</taxon>
        <taxon>Gunneridae</taxon>
        <taxon>Pentapetalae</taxon>
        <taxon>rosids</taxon>
        <taxon>fabids</taxon>
        <taxon>Rosales</taxon>
        <taxon>Moraceae</taxon>
        <taxon>Ficeae</taxon>
        <taxon>Ficus</taxon>
    </lineage>
</organism>